<dbReference type="InterPro" id="IPR013785">
    <property type="entry name" value="Aldolase_TIM"/>
</dbReference>
<dbReference type="EC" id="4.2.1.24" evidence="3 9"/>
<dbReference type="Gene3D" id="3.20.20.70">
    <property type="entry name" value="Aldolase class I"/>
    <property type="match status" value="1"/>
</dbReference>
<comment type="catalytic activity">
    <reaction evidence="8 9">
        <text>2 5-aminolevulinate = porphobilinogen + 2 H2O + H(+)</text>
        <dbReference type="Rhea" id="RHEA:24064"/>
        <dbReference type="ChEBI" id="CHEBI:15377"/>
        <dbReference type="ChEBI" id="CHEBI:15378"/>
        <dbReference type="ChEBI" id="CHEBI:58126"/>
        <dbReference type="ChEBI" id="CHEBI:356416"/>
        <dbReference type="EC" id="4.2.1.24"/>
    </reaction>
</comment>
<dbReference type="InterPro" id="IPR001731">
    <property type="entry name" value="ALAD"/>
</dbReference>
<keyword evidence="5" id="KW-0350">Heme biosynthesis</keyword>
<dbReference type="Pfam" id="PF00490">
    <property type="entry name" value="ALAD"/>
    <property type="match status" value="1"/>
</dbReference>
<gene>
    <name evidence="11" type="primary">hemB</name>
    <name evidence="11" type="ORF">ABVV53_15935</name>
</gene>
<sequence length="330" mass="35409">MTAAYPHARLRRTRAAAWSRALHRETMLTPADLIWPLFVTEGSGVEEPIASLPGVSRWSFDGIAERAREAVTLGIPCLALFPNTQPGRRSEDGREALNPENLMCQAIRAIRDAVGDGVGILTDVALDPYTSHGQDGLIDEAGYVLNDRTVEVLVGQSLNQAAAGADIIAPSDMMDGRIGAIRAALEDEGYANIQIMAYAAKYASAFYGPFRDAVGSRGLLKGDKKTYQMDPGNSEEALREVALDLAEGADSVMVKPGLPYLDIVRRVKERFEVPVFAYQVSGEYAMIEAAAAAGAGDRDALVLETLLAFKRAGCSGVLTYHAAHAARLLT</sequence>
<dbReference type="SMART" id="SM01004">
    <property type="entry name" value="ALAD"/>
    <property type="match status" value="1"/>
</dbReference>
<evidence type="ECO:0000256" key="2">
    <source>
        <dbReference type="ARBA" id="ARBA00008055"/>
    </source>
</evidence>
<dbReference type="PIRSF" id="PIRSF001415">
    <property type="entry name" value="Porphbilin_synth"/>
    <property type="match status" value="1"/>
</dbReference>
<dbReference type="PROSITE" id="PS00169">
    <property type="entry name" value="D_ALA_DEHYDRATASE"/>
    <property type="match status" value="1"/>
</dbReference>
<keyword evidence="6 9" id="KW-0456">Lyase</keyword>
<comment type="pathway">
    <text evidence="1">Porphyrin-containing compound metabolism; protoporphyrin-IX biosynthesis; coproporphyrinogen-III from 5-aminolevulinate: step 1/4.</text>
</comment>
<evidence type="ECO:0000256" key="9">
    <source>
        <dbReference type="RuleBase" id="RU000515"/>
    </source>
</evidence>
<name>A0ABV2D4Z9_9SPHN</name>
<evidence type="ECO:0000256" key="3">
    <source>
        <dbReference type="ARBA" id="ARBA00012053"/>
    </source>
</evidence>
<evidence type="ECO:0000256" key="7">
    <source>
        <dbReference type="ARBA" id="ARBA00023244"/>
    </source>
</evidence>
<evidence type="ECO:0000256" key="4">
    <source>
        <dbReference type="ARBA" id="ARBA00020771"/>
    </source>
</evidence>
<dbReference type="PRINTS" id="PR00144">
    <property type="entry name" value="DALDHYDRTASE"/>
</dbReference>
<dbReference type="GO" id="GO:0004655">
    <property type="term" value="F:porphobilinogen synthase activity"/>
    <property type="evidence" value="ECO:0007669"/>
    <property type="project" value="UniProtKB-EC"/>
</dbReference>
<comment type="caution">
    <text evidence="11">The sequence shown here is derived from an EMBL/GenBank/DDBJ whole genome shotgun (WGS) entry which is preliminary data.</text>
</comment>
<dbReference type="SUPFAM" id="SSF51569">
    <property type="entry name" value="Aldolase"/>
    <property type="match status" value="1"/>
</dbReference>
<evidence type="ECO:0000256" key="1">
    <source>
        <dbReference type="ARBA" id="ARBA00004694"/>
    </source>
</evidence>
<protein>
    <recommendedName>
        <fullName evidence="4 9">Delta-aminolevulinic acid dehydratase</fullName>
        <ecNumber evidence="3 9">4.2.1.24</ecNumber>
    </recommendedName>
</protein>
<dbReference type="NCBIfam" id="NF006762">
    <property type="entry name" value="PRK09283.1"/>
    <property type="match status" value="1"/>
</dbReference>
<evidence type="ECO:0000256" key="8">
    <source>
        <dbReference type="ARBA" id="ARBA00047651"/>
    </source>
</evidence>
<evidence type="ECO:0000256" key="6">
    <source>
        <dbReference type="ARBA" id="ARBA00023239"/>
    </source>
</evidence>
<keyword evidence="7 9" id="KW-0627">Porphyrin biosynthesis</keyword>
<evidence type="ECO:0000256" key="10">
    <source>
        <dbReference type="RuleBase" id="RU004161"/>
    </source>
</evidence>
<comment type="similarity">
    <text evidence="2 10">Belongs to the ALAD family.</text>
</comment>
<dbReference type="InterPro" id="IPR030656">
    <property type="entry name" value="ALAD_AS"/>
</dbReference>
<accession>A0ABV2D4Z9</accession>
<keyword evidence="12" id="KW-1185">Reference proteome</keyword>
<evidence type="ECO:0000313" key="11">
    <source>
        <dbReference type="EMBL" id="MET1756933.1"/>
    </source>
</evidence>
<dbReference type="Proteomes" id="UP001548713">
    <property type="component" value="Unassembled WGS sequence"/>
</dbReference>
<dbReference type="RefSeq" id="WP_353985423.1">
    <property type="nucleotide sequence ID" value="NZ_JBEWLY010000025.1"/>
</dbReference>
<dbReference type="PANTHER" id="PTHR11458">
    <property type="entry name" value="DELTA-AMINOLEVULINIC ACID DEHYDRATASE"/>
    <property type="match status" value="1"/>
</dbReference>
<evidence type="ECO:0000313" key="12">
    <source>
        <dbReference type="Proteomes" id="UP001548713"/>
    </source>
</evidence>
<dbReference type="EMBL" id="JBEWLY010000025">
    <property type="protein sequence ID" value="MET1756933.1"/>
    <property type="molecule type" value="Genomic_DNA"/>
</dbReference>
<comment type="subunit">
    <text evidence="9">Homooctamer.</text>
</comment>
<proteinExistence type="inferred from homology"/>
<reference evidence="11 12" key="1">
    <citation type="submission" date="2024-07" db="EMBL/GenBank/DDBJ databases">
        <title>Novosphingobium kalidii RD2P27.</title>
        <authorList>
            <person name="Sun J.-Q."/>
        </authorList>
    </citation>
    <scope>NUCLEOTIDE SEQUENCE [LARGE SCALE GENOMIC DNA]</scope>
    <source>
        <strain evidence="11 12">RD2P27</strain>
    </source>
</reference>
<organism evidence="11 12">
    <name type="scientific">Novosphingobium kalidii</name>
    <dbReference type="NCBI Taxonomy" id="3230299"/>
    <lineage>
        <taxon>Bacteria</taxon>
        <taxon>Pseudomonadati</taxon>
        <taxon>Pseudomonadota</taxon>
        <taxon>Alphaproteobacteria</taxon>
        <taxon>Sphingomonadales</taxon>
        <taxon>Sphingomonadaceae</taxon>
        <taxon>Novosphingobium</taxon>
    </lineage>
</organism>
<dbReference type="CDD" id="cd04823">
    <property type="entry name" value="ALAD_PBGS_aspartate_rich"/>
    <property type="match status" value="1"/>
</dbReference>
<dbReference type="PANTHER" id="PTHR11458:SF0">
    <property type="entry name" value="DELTA-AMINOLEVULINIC ACID DEHYDRATASE"/>
    <property type="match status" value="1"/>
</dbReference>
<evidence type="ECO:0000256" key="5">
    <source>
        <dbReference type="ARBA" id="ARBA00023133"/>
    </source>
</evidence>